<accession>A0A1Y2DCY0</accession>
<gene>
    <name evidence="3" type="ORF">BCR38DRAFT_413988</name>
</gene>
<keyword evidence="2" id="KW-0472">Membrane</keyword>
<evidence type="ECO:0000256" key="1">
    <source>
        <dbReference type="SAM" id="MobiDB-lite"/>
    </source>
</evidence>
<keyword evidence="2" id="KW-0812">Transmembrane</keyword>
<dbReference type="EMBL" id="MCFJ01000020">
    <property type="protein sequence ID" value="ORY57133.1"/>
    <property type="molecule type" value="Genomic_DNA"/>
</dbReference>
<organism evidence="3 4">
    <name type="scientific">Pseudomassariella vexata</name>
    <dbReference type="NCBI Taxonomy" id="1141098"/>
    <lineage>
        <taxon>Eukaryota</taxon>
        <taxon>Fungi</taxon>
        <taxon>Dikarya</taxon>
        <taxon>Ascomycota</taxon>
        <taxon>Pezizomycotina</taxon>
        <taxon>Sordariomycetes</taxon>
        <taxon>Xylariomycetidae</taxon>
        <taxon>Amphisphaeriales</taxon>
        <taxon>Pseudomassariaceae</taxon>
        <taxon>Pseudomassariella</taxon>
    </lineage>
</organism>
<evidence type="ECO:0000313" key="3">
    <source>
        <dbReference type="EMBL" id="ORY57133.1"/>
    </source>
</evidence>
<name>A0A1Y2DCY0_9PEZI</name>
<dbReference type="InParanoid" id="A0A1Y2DCY0"/>
<dbReference type="AlphaFoldDB" id="A0A1Y2DCY0"/>
<dbReference type="Proteomes" id="UP000193689">
    <property type="component" value="Unassembled WGS sequence"/>
</dbReference>
<keyword evidence="2" id="KW-1133">Transmembrane helix</keyword>
<reference evidence="3 4" key="1">
    <citation type="submission" date="2016-07" db="EMBL/GenBank/DDBJ databases">
        <title>Pervasive Adenine N6-methylation of Active Genes in Fungi.</title>
        <authorList>
            <consortium name="DOE Joint Genome Institute"/>
            <person name="Mondo S.J."/>
            <person name="Dannebaum R.O."/>
            <person name="Kuo R.C."/>
            <person name="Labutti K."/>
            <person name="Haridas S."/>
            <person name="Kuo A."/>
            <person name="Salamov A."/>
            <person name="Ahrendt S.R."/>
            <person name="Lipzen A."/>
            <person name="Sullivan W."/>
            <person name="Andreopoulos W.B."/>
            <person name="Clum A."/>
            <person name="Lindquist E."/>
            <person name="Daum C."/>
            <person name="Ramamoorthy G.K."/>
            <person name="Gryganskyi A."/>
            <person name="Culley D."/>
            <person name="Magnuson J.K."/>
            <person name="James T.Y."/>
            <person name="O'Malley M.A."/>
            <person name="Stajich J.E."/>
            <person name="Spatafora J.W."/>
            <person name="Visel A."/>
            <person name="Grigoriev I.V."/>
        </authorList>
    </citation>
    <scope>NUCLEOTIDE SEQUENCE [LARGE SCALE GENOMIC DNA]</scope>
    <source>
        <strain evidence="3 4">CBS 129021</strain>
    </source>
</reference>
<comment type="caution">
    <text evidence="3">The sequence shown here is derived from an EMBL/GenBank/DDBJ whole genome shotgun (WGS) entry which is preliminary data.</text>
</comment>
<proteinExistence type="predicted"/>
<evidence type="ECO:0000313" key="4">
    <source>
        <dbReference type="Proteomes" id="UP000193689"/>
    </source>
</evidence>
<dbReference type="RefSeq" id="XP_040710485.1">
    <property type="nucleotide sequence ID" value="XM_040858888.1"/>
</dbReference>
<feature type="transmembrane region" description="Helical" evidence="2">
    <location>
        <begin position="62"/>
        <end position="84"/>
    </location>
</feature>
<sequence>MTTQEVLEMENTTATPQKLPEGETLKYILASLIFTLFGLLFIVAIAAGQVRKQARHTIISGTRLVAFGVGYIVVGLVYIPVLLLDQAERNYTKRSWSGCQMPSSPPDRYSHSLSCSRNRNDSDVSDLDIGELRHCLERGKGIDANKRGL</sequence>
<dbReference type="GeneID" id="63775100"/>
<feature type="region of interest" description="Disordered" evidence="1">
    <location>
        <begin position="95"/>
        <end position="120"/>
    </location>
</feature>
<feature type="transmembrane region" description="Helical" evidence="2">
    <location>
        <begin position="27"/>
        <end position="50"/>
    </location>
</feature>
<evidence type="ECO:0000256" key="2">
    <source>
        <dbReference type="SAM" id="Phobius"/>
    </source>
</evidence>
<protein>
    <submittedName>
        <fullName evidence="3">Uncharacterized protein</fullName>
    </submittedName>
</protein>
<keyword evidence="4" id="KW-1185">Reference proteome</keyword>